<dbReference type="PANTHER" id="PTHR43187">
    <property type="entry name" value="GLUTAMINE AMIDOTRANSFERASE DUG3-RELATED"/>
    <property type="match status" value="1"/>
</dbReference>
<dbReference type="Proteomes" id="UP000075635">
    <property type="component" value="Unassembled WGS sequence"/>
</dbReference>
<comment type="caution">
    <text evidence="3">The sequence shown here is derived from an EMBL/GenBank/DDBJ whole genome shotgun (WGS) entry which is preliminary data.</text>
</comment>
<dbReference type="Gene3D" id="3.60.20.10">
    <property type="entry name" value="Glutamine Phosphoribosylpyrophosphate, subunit 1, domain 1"/>
    <property type="match status" value="1"/>
</dbReference>
<dbReference type="InterPro" id="IPR017932">
    <property type="entry name" value="GATase_2_dom"/>
</dbReference>
<protein>
    <submittedName>
        <fullName evidence="3">Class II glutamine amidotransferase</fullName>
    </submittedName>
</protein>
<organism evidence="3 4">
    <name type="scientific">Sorangium cellulosum</name>
    <name type="common">Polyangium cellulosum</name>
    <dbReference type="NCBI Taxonomy" id="56"/>
    <lineage>
        <taxon>Bacteria</taxon>
        <taxon>Pseudomonadati</taxon>
        <taxon>Myxococcota</taxon>
        <taxon>Polyangia</taxon>
        <taxon>Polyangiales</taxon>
        <taxon>Polyangiaceae</taxon>
        <taxon>Sorangium</taxon>
    </lineage>
</organism>
<evidence type="ECO:0000259" key="2">
    <source>
        <dbReference type="PROSITE" id="PS51278"/>
    </source>
</evidence>
<gene>
    <name evidence="3" type="ORF">BE17_51830</name>
</gene>
<dbReference type="AlphaFoldDB" id="A0A150R271"/>
<dbReference type="InterPro" id="IPR029055">
    <property type="entry name" value="Ntn_hydrolases_N"/>
</dbReference>
<dbReference type="SUPFAM" id="SSF56235">
    <property type="entry name" value="N-terminal nucleophile aminohydrolases (Ntn hydrolases)"/>
    <property type="match status" value="1"/>
</dbReference>
<feature type="domain" description="Glutamine amidotransferase type-2" evidence="2">
    <location>
        <begin position="2"/>
        <end position="278"/>
    </location>
</feature>
<sequence length="278" mass="30612">MARLVGFIGNRPDLGARAIELEGRALTVRRREGVIPGWGVGFYQGGEILLKRRPIDDRPEISLGDMTKDVRADILVAHVRAATVGSLRTENTHPFRYRQWLFAHTGTVEGFARLRGQLSDSLPQFLARDVRGETDSELLFHLFLSFLHDSNQLDRPTVDAASARAALRSSIALVDRLCAEEGAGPSAMNIVVTNPEYLLVAHGGTPMAYRIYQGSDDMERLLSDGGLGRMRMPDYAASRLTLVASDFDDDQAPAGWTHVGERAIVTFTRADEPAIEPI</sequence>
<reference evidence="3 4" key="1">
    <citation type="submission" date="2014-02" db="EMBL/GenBank/DDBJ databases">
        <title>The small core and large imbalanced accessory genome model reveals a collaborative survival strategy of Sorangium cellulosum strains in nature.</title>
        <authorList>
            <person name="Han K."/>
            <person name="Peng R."/>
            <person name="Blom J."/>
            <person name="Li Y.-Z."/>
        </authorList>
    </citation>
    <scope>NUCLEOTIDE SEQUENCE [LARGE SCALE GENOMIC DNA]</scope>
    <source>
        <strain evidence="3 4">So0011-07</strain>
    </source>
</reference>
<dbReference type="EMBL" id="JEMB01003340">
    <property type="protein sequence ID" value="KYF73918.1"/>
    <property type="molecule type" value="Genomic_DNA"/>
</dbReference>
<keyword evidence="1 3" id="KW-0315">Glutamine amidotransferase</keyword>
<dbReference type="PANTHER" id="PTHR43187:SF1">
    <property type="entry name" value="GLUTAMINE AMIDOTRANSFERASE DUG3-RELATED"/>
    <property type="match status" value="1"/>
</dbReference>
<keyword evidence="3" id="KW-0808">Transferase</keyword>
<evidence type="ECO:0000313" key="3">
    <source>
        <dbReference type="EMBL" id="KYF73918.1"/>
    </source>
</evidence>
<accession>A0A150R271</accession>
<proteinExistence type="predicted"/>
<name>A0A150R271_SORCE</name>
<dbReference type="GO" id="GO:0016740">
    <property type="term" value="F:transferase activity"/>
    <property type="evidence" value="ECO:0007669"/>
    <property type="project" value="UniProtKB-KW"/>
</dbReference>
<evidence type="ECO:0000256" key="1">
    <source>
        <dbReference type="ARBA" id="ARBA00022962"/>
    </source>
</evidence>
<dbReference type="PROSITE" id="PS51278">
    <property type="entry name" value="GATASE_TYPE_2"/>
    <property type="match status" value="1"/>
</dbReference>
<dbReference type="InterPro" id="IPR052373">
    <property type="entry name" value="Gamma-glu_amide_hydrolase"/>
</dbReference>
<evidence type="ECO:0000313" key="4">
    <source>
        <dbReference type="Proteomes" id="UP000075635"/>
    </source>
</evidence>
<dbReference type="InterPro" id="IPR026869">
    <property type="entry name" value="EgtC-like"/>
</dbReference>
<dbReference type="Pfam" id="PF13230">
    <property type="entry name" value="GATase_4"/>
    <property type="match status" value="1"/>
</dbReference>